<dbReference type="SUPFAM" id="SSF89447">
    <property type="entry name" value="AbrB/MazE/MraZ-like"/>
    <property type="match status" value="1"/>
</dbReference>
<dbReference type="Pfam" id="PF15937">
    <property type="entry name" value="PrlF_antitoxin"/>
    <property type="match status" value="1"/>
</dbReference>
<dbReference type="EMBL" id="UOFG01000225">
    <property type="protein sequence ID" value="VAW64198.1"/>
    <property type="molecule type" value="Genomic_DNA"/>
</dbReference>
<protein>
    <recommendedName>
        <fullName evidence="2">HtaR suppressor protein</fullName>
    </recommendedName>
</protein>
<reference evidence="1" key="1">
    <citation type="submission" date="2018-06" db="EMBL/GenBank/DDBJ databases">
        <authorList>
            <person name="Zhirakovskaya E."/>
        </authorList>
    </citation>
    <scope>NUCLEOTIDE SEQUENCE</scope>
</reference>
<dbReference type="InterPro" id="IPR037914">
    <property type="entry name" value="SpoVT-AbrB_sf"/>
</dbReference>
<proteinExistence type="predicted"/>
<evidence type="ECO:0008006" key="2">
    <source>
        <dbReference type="Google" id="ProtNLM"/>
    </source>
</evidence>
<accession>A0A3B0X7D7</accession>
<dbReference type="AlphaFoldDB" id="A0A3B0X7D7"/>
<organism evidence="1">
    <name type="scientific">hydrothermal vent metagenome</name>
    <dbReference type="NCBI Taxonomy" id="652676"/>
    <lineage>
        <taxon>unclassified sequences</taxon>
        <taxon>metagenomes</taxon>
        <taxon>ecological metagenomes</taxon>
    </lineage>
</organism>
<dbReference type="GO" id="GO:0003700">
    <property type="term" value="F:DNA-binding transcription factor activity"/>
    <property type="evidence" value="ECO:0007669"/>
    <property type="project" value="InterPro"/>
</dbReference>
<dbReference type="InterPro" id="IPR031848">
    <property type="entry name" value="PrlF_antitoxin"/>
</dbReference>
<sequence length="109" mass="12142">MASTLLISESTLTDRYQTTVPGAVRKALHLSKREKIRYTIQSDGNVLLSRADQDEADPVLGSFLTFLAHDIQQNPQHLEAVTPDLVSHIQNLVDGVEFDPDTPLEDEDE</sequence>
<dbReference type="NCBIfam" id="NF007429">
    <property type="entry name" value="PRK09974.1"/>
    <property type="match status" value="1"/>
</dbReference>
<name>A0A3B0X7D7_9ZZZZ</name>
<dbReference type="GO" id="GO:0001558">
    <property type="term" value="P:regulation of cell growth"/>
    <property type="evidence" value="ECO:0007669"/>
    <property type="project" value="InterPro"/>
</dbReference>
<evidence type="ECO:0000313" key="1">
    <source>
        <dbReference type="EMBL" id="VAW64198.1"/>
    </source>
</evidence>
<gene>
    <name evidence="1" type="ORF">MNBD_GAMMA11-2874</name>
</gene>
<dbReference type="GO" id="GO:0097351">
    <property type="term" value="F:toxin sequestering activity"/>
    <property type="evidence" value="ECO:0007669"/>
    <property type="project" value="InterPro"/>
</dbReference>